<organism evidence="3 4">
    <name type="scientific">Kalanchoe fedtschenkoi</name>
    <name type="common">Lavender scallops</name>
    <name type="synonym">South American air plant</name>
    <dbReference type="NCBI Taxonomy" id="63787"/>
    <lineage>
        <taxon>Eukaryota</taxon>
        <taxon>Viridiplantae</taxon>
        <taxon>Streptophyta</taxon>
        <taxon>Embryophyta</taxon>
        <taxon>Tracheophyta</taxon>
        <taxon>Spermatophyta</taxon>
        <taxon>Magnoliopsida</taxon>
        <taxon>eudicotyledons</taxon>
        <taxon>Gunneridae</taxon>
        <taxon>Pentapetalae</taxon>
        <taxon>Saxifragales</taxon>
        <taxon>Crassulaceae</taxon>
        <taxon>Kalanchoe</taxon>
    </lineage>
</organism>
<dbReference type="Pfam" id="PF07651">
    <property type="entry name" value="ANTH"/>
    <property type="match status" value="1"/>
</dbReference>
<dbReference type="InterPro" id="IPR036312">
    <property type="entry name" value="Bifun_inhib/LTP/seed_sf"/>
</dbReference>
<dbReference type="Proteomes" id="UP000594263">
    <property type="component" value="Unplaced"/>
</dbReference>
<proteinExistence type="predicted"/>
<dbReference type="PANTHER" id="PTHR31731">
    <property type="match status" value="1"/>
</dbReference>
<feature type="domain" description="Hydrophobic seed protein" evidence="2">
    <location>
        <begin position="186"/>
        <end position="268"/>
    </location>
</feature>
<dbReference type="OMA" id="HVQCCPL"/>
<sequence>MSGGGTQKSFRKALGAIKDRTTVGLATINSDYKELDVAIVKATNHVERPAKERHIKAIFTFSSASRPRADVAYCIHGLARRLAKTLGGLPPVGKLPPVGGVLPPVGGLPPVGKLPPVGGVLPPVGGLPPVGKLPPVGAVLPPVGGLPPVGKLPPVGGVLPPVGGLPPTTKPGPTPCAPPKVKPAKCPINTLKLGACVDLLGGAVNVKFGDPVVNTCCPVLKGLAEVEAAACLCTCLKAKALNLKVYVPIAVQLLLSCGKTLPPGYTCSI</sequence>
<evidence type="ECO:0000259" key="2">
    <source>
        <dbReference type="Pfam" id="PF14547"/>
    </source>
</evidence>
<dbReference type="SUPFAM" id="SSF48464">
    <property type="entry name" value="ENTH/VHS domain"/>
    <property type="match status" value="1"/>
</dbReference>
<dbReference type="InterPro" id="IPR027923">
    <property type="entry name" value="Hydrophob_seed_dom"/>
</dbReference>
<dbReference type="EnsemblPlants" id="Kaladp0095s0294.1.v1.1">
    <property type="protein sequence ID" value="Kaladp0095s0294.1.v1.1"/>
    <property type="gene ID" value="Kaladp0095s0294.v1.1"/>
</dbReference>
<dbReference type="Gene3D" id="1.10.110.10">
    <property type="entry name" value="Plant lipid-transfer and hydrophobic proteins"/>
    <property type="match status" value="1"/>
</dbReference>
<keyword evidence="4" id="KW-1185">Reference proteome</keyword>
<name>A0A7N0V2G6_KALFE</name>
<dbReference type="SUPFAM" id="SSF47699">
    <property type="entry name" value="Bifunctional inhibitor/lipid-transfer protein/seed storage 2S albumin"/>
    <property type="match status" value="1"/>
</dbReference>
<dbReference type="Pfam" id="PF14547">
    <property type="entry name" value="Hydrophob_seed"/>
    <property type="match status" value="1"/>
</dbReference>
<evidence type="ECO:0000313" key="4">
    <source>
        <dbReference type="Proteomes" id="UP000594263"/>
    </source>
</evidence>
<evidence type="ECO:0008006" key="5">
    <source>
        <dbReference type="Google" id="ProtNLM"/>
    </source>
</evidence>
<dbReference type="InterPro" id="IPR011417">
    <property type="entry name" value="ANTH_dom"/>
</dbReference>
<dbReference type="AlphaFoldDB" id="A0A7N0V2G6"/>
<dbReference type="GO" id="GO:0005543">
    <property type="term" value="F:phospholipid binding"/>
    <property type="evidence" value="ECO:0007669"/>
    <property type="project" value="InterPro"/>
</dbReference>
<dbReference type="Gene3D" id="1.25.40.90">
    <property type="match status" value="1"/>
</dbReference>
<reference evidence="3" key="1">
    <citation type="submission" date="2021-01" db="UniProtKB">
        <authorList>
            <consortium name="EnsemblPlants"/>
        </authorList>
    </citation>
    <scope>IDENTIFICATION</scope>
</reference>
<dbReference type="InterPro" id="IPR008942">
    <property type="entry name" value="ENTH_VHS"/>
</dbReference>
<dbReference type="InterPro" id="IPR051636">
    <property type="entry name" value="Plant_LTP/defense-related"/>
</dbReference>
<evidence type="ECO:0000259" key="1">
    <source>
        <dbReference type="Pfam" id="PF07651"/>
    </source>
</evidence>
<protein>
    <recommendedName>
        <fullName evidence="5">Bifunctional inhibitor/plant lipid transfer protein/seed storage helical domain-containing protein</fullName>
    </recommendedName>
</protein>
<evidence type="ECO:0000313" key="3">
    <source>
        <dbReference type="EnsemblPlants" id="Kaladp0095s0294.1.v1.1"/>
    </source>
</evidence>
<dbReference type="Gramene" id="Kaladp0095s0294.1.v1.1">
    <property type="protein sequence ID" value="Kaladp0095s0294.1.v1.1"/>
    <property type="gene ID" value="Kaladp0095s0294.v1.1"/>
</dbReference>
<dbReference type="CDD" id="cd01958">
    <property type="entry name" value="HPS_like"/>
    <property type="match status" value="1"/>
</dbReference>
<accession>A0A7N0V2G6</accession>
<feature type="domain" description="AP180 N-terminal homology (ANTH)" evidence="1">
    <location>
        <begin position="34"/>
        <end position="85"/>
    </location>
</feature>